<name>A0A1G7H4M6_9SPHI</name>
<dbReference type="EMBL" id="FNAI01000011">
    <property type="protein sequence ID" value="SDE95372.1"/>
    <property type="molecule type" value="Genomic_DNA"/>
</dbReference>
<dbReference type="Proteomes" id="UP000199072">
    <property type="component" value="Unassembled WGS sequence"/>
</dbReference>
<evidence type="ECO:0000313" key="2">
    <source>
        <dbReference type="Proteomes" id="UP000199072"/>
    </source>
</evidence>
<sequence length="37" mass="4247">MVDPVGFAINKKLVWGVSYRFDIPQWIYNGVSATDRC</sequence>
<gene>
    <name evidence="1" type="ORF">SAMN05216464_11158</name>
</gene>
<keyword evidence="2" id="KW-1185">Reference proteome</keyword>
<accession>A0A1G7H4M6</accession>
<reference evidence="1 2" key="1">
    <citation type="submission" date="2016-10" db="EMBL/GenBank/DDBJ databases">
        <authorList>
            <person name="de Groot N.N."/>
        </authorList>
    </citation>
    <scope>NUCLEOTIDE SEQUENCE [LARGE SCALE GENOMIC DNA]</scope>
    <source>
        <strain evidence="1 2">47C3B</strain>
    </source>
</reference>
<organism evidence="1 2">
    <name type="scientific">Mucilaginibacter pineti</name>
    <dbReference type="NCBI Taxonomy" id="1391627"/>
    <lineage>
        <taxon>Bacteria</taxon>
        <taxon>Pseudomonadati</taxon>
        <taxon>Bacteroidota</taxon>
        <taxon>Sphingobacteriia</taxon>
        <taxon>Sphingobacteriales</taxon>
        <taxon>Sphingobacteriaceae</taxon>
        <taxon>Mucilaginibacter</taxon>
    </lineage>
</organism>
<evidence type="ECO:0000313" key="1">
    <source>
        <dbReference type="EMBL" id="SDE95372.1"/>
    </source>
</evidence>
<protein>
    <submittedName>
        <fullName evidence="1">Uncharacterized protein</fullName>
    </submittedName>
</protein>
<dbReference type="AlphaFoldDB" id="A0A1G7H4M6"/>
<dbReference type="STRING" id="1391627.SAMN05216464_11158"/>
<proteinExistence type="predicted"/>